<dbReference type="AlphaFoldDB" id="A0A2P2MUX8"/>
<evidence type="ECO:0000313" key="1">
    <source>
        <dbReference type="EMBL" id="MBX34033.1"/>
    </source>
</evidence>
<sequence>MFISILRNHIICLGVRGFPAWCIWYKVKVHCRTLILVDVTEAQGLLHCFNNEIFDRVTISLSCHR</sequence>
<reference evidence="1" key="1">
    <citation type="submission" date="2018-02" db="EMBL/GenBank/DDBJ databases">
        <title>Rhizophora mucronata_Transcriptome.</title>
        <authorList>
            <person name="Meera S.P."/>
            <person name="Sreeshan A."/>
            <person name="Augustine A."/>
        </authorList>
    </citation>
    <scope>NUCLEOTIDE SEQUENCE</scope>
    <source>
        <tissue evidence="1">Leaf</tissue>
    </source>
</reference>
<organism evidence="1">
    <name type="scientific">Rhizophora mucronata</name>
    <name type="common">Asiatic mangrove</name>
    <dbReference type="NCBI Taxonomy" id="61149"/>
    <lineage>
        <taxon>Eukaryota</taxon>
        <taxon>Viridiplantae</taxon>
        <taxon>Streptophyta</taxon>
        <taxon>Embryophyta</taxon>
        <taxon>Tracheophyta</taxon>
        <taxon>Spermatophyta</taxon>
        <taxon>Magnoliopsida</taxon>
        <taxon>eudicotyledons</taxon>
        <taxon>Gunneridae</taxon>
        <taxon>Pentapetalae</taxon>
        <taxon>rosids</taxon>
        <taxon>fabids</taxon>
        <taxon>Malpighiales</taxon>
        <taxon>Rhizophoraceae</taxon>
        <taxon>Rhizophora</taxon>
    </lineage>
</organism>
<proteinExistence type="predicted"/>
<protein>
    <submittedName>
        <fullName evidence="1">Uncharacterized protein</fullName>
    </submittedName>
</protein>
<name>A0A2P2MUX8_RHIMU</name>
<dbReference type="EMBL" id="GGEC01053549">
    <property type="protein sequence ID" value="MBX34033.1"/>
    <property type="molecule type" value="Transcribed_RNA"/>
</dbReference>
<accession>A0A2P2MUX8</accession>